<feature type="chain" id="PRO_5015715906" evidence="1">
    <location>
        <begin position="24"/>
        <end position="365"/>
    </location>
</feature>
<dbReference type="Pfam" id="PF01476">
    <property type="entry name" value="LysM"/>
    <property type="match status" value="1"/>
</dbReference>
<dbReference type="PANTHER" id="PTHR34700:SF4">
    <property type="entry name" value="PHAGE-LIKE ELEMENT PBSX PROTEIN XKDP"/>
    <property type="match status" value="1"/>
</dbReference>
<reference evidence="3 4" key="1">
    <citation type="journal article" date="2018" name="Front. Microbiol.">
        <title>Phylogeny of Vibrio vulnificus from the Analysis of the Core-Genome: Implications for Intra-Species Taxonomy.</title>
        <authorList>
            <person name="Roig F.J."/>
            <person name="Gonzalez-Candelas F."/>
            <person name="Sanjuan E."/>
            <person name="Fouz B."/>
            <person name="Feil E.J."/>
            <person name="Llorens C."/>
            <person name="Baker-Austin C."/>
            <person name="Oliver J.D."/>
            <person name="Danin-Poleg Y."/>
            <person name="Gibas C.J."/>
            <person name="Kashi Y."/>
            <person name="Gulig P.A."/>
            <person name="Morrison S.S."/>
            <person name="Amaro C."/>
        </authorList>
    </citation>
    <scope>NUCLEOTIDE SEQUENCE [LARGE SCALE GENOMIC DNA]</scope>
    <source>
        <strain evidence="3 4">CECT4608</strain>
    </source>
</reference>
<dbReference type="KEGG" id="vvl:VV93_v1c29460"/>
<dbReference type="InterPro" id="IPR036779">
    <property type="entry name" value="LysM_dom_sf"/>
</dbReference>
<protein>
    <submittedName>
        <fullName evidence="3">LysM peptidoglycan-binding domain-containing protein</fullName>
    </submittedName>
</protein>
<organism evidence="3 4">
    <name type="scientific">Vibrio vulnificus</name>
    <dbReference type="NCBI Taxonomy" id="672"/>
    <lineage>
        <taxon>Bacteria</taxon>
        <taxon>Pseudomonadati</taxon>
        <taxon>Pseudomonadota</taxon>
        <taxon>Gammaproteobacteria</taxon>
        <taxon>Vibrionales</taxon>
        <taxon>Vibrionaceae</taxon>
        <taxon>Vibrio</taxon>
    </lineage>
</organism>
<sequence length="365" mass="40626">MNSVLQAASRALLPLLFSVSVAAQESPAPLNIKPDAPQTYVVVKGDTLWDISALYLDSPWLWPRLWQINPDIDNPHLIYPGDKLSLVWKNGQPMLSLKPVVTLSPKARITEKKAVPTVDEGLVLPYLQSDRLLSKEKLSSVARVMGTSDGRKYLAKDERIFISGQQTETHWAIYRQVQEFERADPDANMIALRVVAQGELKESAQDYSGIEVTSQRQEVLINDIALPQSENLVEELSTTFYPAPAPQDVDAKILGSIDGIDYSAPSQVVILDKGKVDNLRQGHIFELYKASNNVYRSSDSQFSYEKSGSSDEISLPKSRIGELMIIRPYEYFSLALITRSTQPISRDILVVAPVQIDESVTAQTP</sequence>
<dbReference type="CDD" id="cd00118">
    <property type="entry name" value="LysM"/>
    <property type="match status" value="1"/>
</dbReference>
<name>A0A2S3R733_VIBVL</name>
<dbReference type="AlphaFoldDB" id="A0A2S3R733"/>
<comment type="caution">
    <text evidence="3">The sequence shown here is derived from an EMBL/GenBank/DDBJ whole genome shotgun (WGS) entry which is preliminary data.</text>
</comment>
<evidence type="ECO:0000256" key="1">
    <source>
        <dbReference type="SAM" id="SignalP"/>
    </source>
</evidence>
<evidence type="ECO:0000259" key="2">
    <source>
        <dbReference type="PROSITE" id="PS51782"/>
    </source>
</evidence>
<feature type="domain" description="LysM" evidence="2">
    <location>
        <begin position="38"/>
        <end position="86"/>
    </location>
</feature>
<dbReference type="Gene3D" id="3.10.350.10">
    <property type="entry name" value="LysM domain"/>
    <property type="match status" value="1"/>
</dbReference>
<dbReference type="PROSITE" id="PS51782">
    <property type="entry name" value="LYSM"/>
    <property type="match status" value="1"/>
</dbReference>
<dbReference type="InterPro" id="IPR018392">
    <property type="entry name" value="LysM"/>
</dbReference>
<dbReference type="PANTHER" id="PTHR34700">
    <property type="entry name" value="POTASSIUM BINDING PROTEIN KBP"/>
    <property type="match status" value="1"/>
</dbReference>
<gene>
    <name evidence="3" type="ORF">CRN52_03965</name>
</gene>
<evidence type="ECO:0000313" key="4">
    <source>
        <dbReference type="Proteomes" id="UP000237466"/>
    </source>
</evidence>
<keyword evidence="1" id="KW-0732">Signal</keyword>
<proteinExistence type="predicted"/>
<dbReference type="InterPro" id="IPR052196">
    <property type="entry name" value="Bact_Kbp"/>
</dbReference>
<dbReference type="Proteomes" id="UP000237466">
    <property type="component" value="Unassembled WGS sequence"/>
</dbReference>
<evidence type="ECO:0000313" key="3">
    <source>
        <dbReference type="EMBL" id="POB49523.1"/>
    </source>
</evidence>
<feature type="signal peptide" evidence="1">
    <location>
        <begin position="1"/>
        <end position="23"/>
    </location>
</feature>
<dbReference type="EMBL" id="PDGH01000034">
    <property type="protein sequence ID" value="POB49523.1"/>
    <property type="molecule type" value="Genomic_DNA"/>
</dbReference>
<dbReference type="SMART" id="SM00257">
    <property type="entry name" value="LysM"/>
    <property type="match status" value="1"/>
</dbReference>
<dbReference type="SUPFAM" id="SSF54106">
    <property type="entry name" value="LysM domain"/>
    <property type="match status" value="1"/>
</dbReference>
<dbReference type="RefSeq" id="WP_039555016.1">
    <property type="nucleotide sequence ID" value="NZ_CP009261.1"/>
</dbReference>
<accession>A0A2S3R733</accession>